<reference evidence="1" key="1">
    <citation type="submission" date="2021-01" db="EMBL/GenBank/DDBJ databases">
        <authorList>
            <person name="Corre E."/>
            <person name="Pelletier E."/>
            <person name="Niang G."/>
            <person name="Scheremetjew M."/>
            <person name="Finn R."/>
            <person name="Kale V."/>
            <person name="Holt S."/>
            <person name="Cochrane G."/>
            <person name="Meng A."/>
            <person name="Brown T."/>
            <person name="Cohen L."/>
        </authorList>
    </citation>
    <scope>NUCLEOTIDE SEQUENCE</scope>
    <source>
        <strain evidence="1">CCMP1594</strain>
    </source>
</reference>
<dbReference type="EMBL" id="HBJA01065613">
    <property type="protein sequence ID" value="CAE0811988.1"/>
    <property type="molecule type" value="Transcribed_RNA"/>
</dbReference>
<accession>A0A7S4FTI4</accession>
<protein>
    <submittedName>
        <fullName evidence="1">Uncharacterized protein</fullName>
    </submittedName>
</protein>
<proteinExistence type="predicted"/>
<gene>
    <name evidence="1" type="ORF">EGYM00163_LOCUS23138</name>
</gene>
<sequence length="136" mass="14580">MLGWKSIITKRACMDESKAAGSYENGTHLFGTARADAREEKLTPAPAPSKLHLPLDLDCAMKVPALAYATGFTNRSVGLAMADGAGCFGSCRPCLAAGYLGSWKGCQRWCFAEGGEDIWGGQCICRRQMHRASIGF</sequence>
<evidence type="ECO:0000313" key="1">
    <source>
        <dbReference type="EMBL" id="CAE0811988.1"/>
    </source>
</evidence>
<organism evidence="1">
    <name type="scientific">Eutreptiella gymnastica</name>
    <dbReference type="NCBI Taxonomy" id="73025"/>
    <lineage>
        <taxon>Eukaryota</taxon>
        <taxon>Discoba</taxon>
        <taxon>Euglenozoa</taxon>
        <taxon>Euglenida</taxon>
        <taxon>Spirocuta</taxon>
        <taxon>Euglenophyceae</taxon>
        <taxon>Eutreptiales</taxon>
        <taxon>Eutreptiaceae</taxon>
        <taxon>Eutreptiella</taxon>
    </lineage>
</organism>
<dbReference type="AlphaFoldDB" id="A0A7S4FTI4"/>
<name>A0A7S4FTI4_9EUGL</name>